<dbReference type="GO" id="GO:0009097">
    <property type="term" value="P:isoleucine biosynthetic process"/>
    <property type="evidence" value="ECO:0007669"/>
    <property type="project" value="TreeGrafter"/>
</dbReference>
<dbReference type="Pfam" id="PF02776">
    <property type="entry name" value="TPP_enzyme_N"/>
    <property type="match status" value="1"/>
</dbReference>
<dbReference type="InterPro" id="IPR000399">
    <property type="entry name" value="TPP-bd_CS"/>
</dbReference>
<dbReference type="GO" id="GO:0003984">
    <property type="term" value="F:acetolactate synthase activity"/>
    <property type="evidence" value="ECO:0007669"/>
    <property type="project" value="TreeGrafter"/>
</dbReference>
<dbReference type="SUPFAM" id="SSF52467">
    <property type="entry name" value="DHS-like NAD/FAD-binding domain"/>
    <property type="match status" value="1"/>
</dbReference>
<dbReference type="InterPro" id="IPR012001">
    <property type="entry name" value="Thiamin_PyroP_enz_TPP-bd_dom"/>
</dbReference>
<gene>
    <name evidence="8" type="ORF">IPN75_06185</name>
</gene>
<evidence type="ECO:0000313" key="9">
    <source>
        <dbReference type="Proteomes" id="UP000808146"/>
    </source>
</evidence>
<evidence type="ECO:0000256" key="4">
    <source>
        <dbReference type="RuleBase" id="RU362132"/>
    </source>
</evidence>
<dbReference type="SUPFAM" id="SSF52518">
    <property type="entry name" value="Thiamin diphosphate-binding fold (THDP-binding)"/>
    <property type="match status" value="2"/>
</dbReference>
<sequence>MKRTGAWTAVRALEALGIRYTFGIPGVHNTELYDELNSSGQITPVLVTHEGGAAFMADGVSRTSEQTGTLVIVPAAGVTHAASGIGEAFLDGVPMLVICGGIRSDLDKRYQLHELDQHAFIRPLTKAAFLVTSHAEIAPTLFKAWEIAHSGEPGPVFVEIPVNLQMFPGEVGEIPSPPVIARPQRAPAGAIRHAAEMLFAARHPGLFIGWGARDAVAQTRAIAEFLQAPVATTLQGLSVFSAAHPLHTGFSFGPAAVPAARNAFADCDCLLAVGTRFAEIATGSFGVSVPEELIHVDINPLVFNANYPAAVALEGDSAAVLDALLAELQQIGAARGMDTGLHARIQRDKGDYNAEWLRHDSGARVNPAVFFNALRAAVPDDVIAVVDDGNHTYLTAELFPVRQAKGLIVPTDFNCMGYAVPAAIGAKLANPDREVFAIVGDGAFTMTCMEIVSATRLGLGLIYFVFHDGELSQIAQAQEIPFNRKPCTALGAIDFSGVAIATGAEYIRVAANAEVSDAIARARELAAAGRPVIVDLIVDYSKRTAFTLGAVKTNFRRFPLAQRLRLVTRAVKRRITG</sequence>
<dbReference type="CDD" id="cd07035">
    <property type="entry name" value="TPP_PYR_POX_like"/>
    <property type="match status" value="1"/>
</dbReference>
<evidence type="ECO:0000259" key="6">
    <source>
        <dbReference type="Pfam" id="PF02775"/>
    </source>
</evidence>
<dbReference type="PANTHER" id="PTHR18968:SF13">
    <property type="entry name" value="ACETOLACTATE SYNTHASE CATALYTIC SUBUNIT, MITOCHONDRIAL"/>
    <property type="match status" value="1"/>
</dbReference>
<dbReference type="GO" id="GO:0009099">
    <property type="term" value="P:L-valine biosynthetic process"/>
    <property type="evidence" value="ECO:0007669"/>
    <property type="project" value="TreeGrafter"/>
</dbReference>
<comment type="caution">
    <text evidence="8">The sequence shown here is derived from an EMBL/GenBank/DDBJ whole genome shotgun (WGS) entry which is preliminary data.</text>
</comment>
<protein>
    <submittedName>
        <fullName evidence="8">Thiamine pyrophosphate-binding protein</fullName>
    </submittedName>
</protein>
<dbReference type="EMBL" id="JADKBR010000005">
    <property type="protein sequence ID" value="MBK8889995.1"/>
    <property type="molecule type" value="Genomic_DNA"/>
</dbReference>
<evidence type="ECO:0000256" key="1">
    <source>
        <dbReference type="ARBA" id="ARBA00001964"/>
    </source>
</evidence>
<dbReference type="GO" id="GO:0030976">
    <property type="term" value="F:thiamine pyrophosphate binding"/>
    <property type="evidence" value="ECO:0007669"/>
    <property type="project" value="InterPro"/>
</dbReference>
<proteinExistence type="inferred from homology"/>
<dbReference type="AlphaFoldDB" id="A0A9D7LQ46"/>
<feature type="domain" description="Thiamine pyrophosphate enzyme TPP-binding" evidence="6">
    <location>
        <begin position="389"/>
        <end position="535"/>
    </location>
</feature>
<dbReference type="CDD" id="cd00568">
    <property type="entry name" value="TPP_enzymes"/>
    <property type="match status" value="1"/>
</dbReference>
<dbReference type="GO" id="GO:0005948">
    <property type="term" value="C:acetolactate synthase complex"/>
    <property type="evidence" value="ECO:0007669"/>
    <property type="project" value="TreeGrafter"/>
</dbReference>
<feature type="domain" description="Thiamine pyrophosphate enzyme central" evidence="5">
    <location>
        <begin position="191"/>
        <end position="324"/>
    </location>
</feature>
<dbReference type="InterPro" id="IPR012000">
    <property type="entry name" value="Thiamin_PyroP_enz_cen_dom"/>
</dbReference>
<evidence type="ECO:0000313" key="8">
    <source>
        <dbReference type="EMBL" id="MBK8889995.1"/>
    </source>
</evidence>
<evidence type="ECO:0000256" key="2">
    <source>
        <dbReference type="ARBA" id="ARBA00007812"/>
    </source>
</evidence>
<dbReference type="Gene3D" id="3.40.50.970">
    <property type="match status" value="2"/>
</dbReference>
<organism evidence="8 9">
    <name type="scientific">Candidatus Dechloromonas phosphorivorans</name>
    <dbReference type="NCBI Taxonomy" id="2899244"/>
    <lineage>
        <taxon>Bacteria</taxon>
        <taxon>Pseudomonadati</taxon>
        <taxon>Pseudomonadota</taxon>
        <taxon>Betaproteobacteria</taxon>
        <taxon>Rhodocyclales</taxon>
        <taxon>Azonexaceae</taxon>
        <taxon>Dechloromonas</taxon>
    </lineage>
</organism>
<dbReference type="InterPro" id="IPR029061">
    <property type="entry name" value="THDP-binding"/>
</dbReference>
<reference evidence="8" key="1">
    <citation type="submission" date="2020-10" db="EMBL/GenBank/DDBJ databases">
        <title>Connecting structure to function with the recovery of over 1000 high-quality activated sludge metagenome-assembled genomes encoding full-length rRNA genes using long-read sequencing.</title>
        <authorList>
            <person name="Singleton C.M."/>
            <person name="Petriglieri F."/>
            <person name="Kristensen J.M."/>
            <person name="Kirkegaard R.H."/>
            <person name="Michaelsen T.Y."/>
            <person name="Andersen M.H."/>
            <person name="Karst S.M."/>
            <person name="Dueholm M.S."/>
            <person name="Nielsen P.H."/>
            <person name="Albertsen M."/>
        </authorList>
    </citation>
    <scope>NUCLEOTIDE SEQUENCE</scope>
    <source>
        <strain evidence="8">OdNE_18-Q3-R46-58_BAT3C.305</strain>
    </source>
</reference>
<dbReference type="GO" id="GO:0000287">
    <property type="term" value="F:magnesium ion binding"/>
    <property type="evidence" value="ECO:0007669"/>
    <property type="project" value="InterPro"/>
</dbReference>
<name>A0A9D7LQ46_9RHOO</name>
<comment type="similarity">
    <text evidence="2 4">Belongs to the TPP enzyme family.</text>
</comment>
<accession>A0A9D7LQ46</accession>
<evidence type="ECO:0000259" key="5">
    <source>
        <dbReference type="Pfam" id="PF00205"/>
    </source>
</evidence>
<comment type="cofactor">
    <cofactor evidence="1">
        <name>thiamine diphosphate</name>
        <dbReference type="ChEBI" id="CHEBI:58937"/>
    </cofactor>
</comment>
<evidence type="ECO:0000259" key="7">
    <source>
        <dbReference type="Pfam" id="PF02776"/>
    </source>
</evidence>
<dbReference type="InterPro" id="IPR045229">
    <property type="entry name" value="TPP_enz"/>
</dbReference>
<dbReference type="Gene3D" id="3.40.50.1220">
    <property type="entry name" value="TPP-binding domain"/>
    <property type="match status" value="1"/>
</dbReference>
<dbReference type="GO" id="GO:0050660">
    <property type="term" value="F:flavin adenine dinucleotide binding"/>
    <property type="evidence" value="ECO:0007669"/>
    <property type="project" value="TreeGrafter"/>
</dbReference>
<feature type="domain" description="Thiamine pyrophosphate enzyme N-terminal TPP-binding" evidence="7">
    <location>
        <begin position="4"/>
        <end position="119"/>
    </location>
</feature>
<dbReference type="Pfam" id="PF02775">
    <property type="entry name" value="TPP_enzyme_C"/>
    <property type="match status" value="1"/>
</dbReference>
<dbReference type="Proteomes" id="UP000808146">
    <property type="component" value="Unassembled WGS sequence"/>
</dbReference>
<dbReference type="Pfam" id="PF00205">
    <property type="entry name" value="TPP_enzyme_M"/>
    <property type="match status" value="1"/>
</dbReference>
<dbReference type="InterPro" id="IPR011766">
    <property type="entry name" value="TPP_enzyme_TPP-bd"/>
</dbReference>
<keyword evidence="3 4" id="KW-0786">Thiamine pyrophosphate</keyword>
<dbReference type="PANTHER" id="PTHR18968">
    <property type="entry name" value="THIAMINE PYROPHOSPHATE ENZYMES"/>
    <property type="match status" value="1"/>
</dbReference>
<dbReference type="PROSITE" id="PS00187">
    <property type="entry name" value="TPP_ENZYMES"/>
    <property type="match status" value="1"/>
</dbReference>
<evidence type="ECO:0000256" key="3">
    <source>
        <dbReference type="ARBA" id="ARBA00023052"/>
    </source>
</evidence>
<dbReference type="InterPro" id="IPR029035">
    <property type="entry name" value="DHS-like_NAD/FAD-binding_dom"/>
</dbReference>